<evidence type="ECO:0000256" key="4">
    <source>
        <dbReference type="ARBA" id="ARBA00023180"/>
    </source>
</evidence>
<dbReference type="Gene3D" id="2.160.20.10">
    <property type="entry name" value="Single-stranded right-handed beta-helix, Pectin lyase-like"/>
    <property type="match status" value="2"/>
</dbReference>
<evidence type="ECO:0000256" key="1">
    <source>
        <dbReference type="ARBA" id="ARBA00022723"/>
    </source>
</evidence>
<dbReference type="PATRIC" id="fig|329854.7.peg.2470"/>
<dbReference type="Pfam" id="PF01095">
    <property type="entry name" value="Pectinesterase"/>
    <property type="match status" value="1"/>
</dbReference>
<keyword evidence="3" id="KW-0063">Aspartyl esterase</keyword>
<sequence length="939" mass="102745">MKNKMKTRVIEMKDLCLLWLFLFLLGGIPAGATTISDDELASGTEELIAFPGAEGFGRNTTGGRGGKVYHVTTLEDGMQAGTLRYALAQTGARTVVFDVAGTIFLNRPLRITNGDLTIAGQTAPGQGICIARRPVTINANNVIVRYVRFRVGNEGGGEPDGLGSTDCKNVIVDHCSISWSVDECCSVYGGENLTVQWCLVSESLRTAGHAKGKHGYGAIWGGAKASFHHNLLAHHESRVPRLGPRPFTQEREHVDMRNNVFYNWAGNGCYGGEGMHVNIVNNYYKPGPATPKNSPVRYRIAALGVRTTKYCTKADGKPNVWKPMEHVWGKFYVDGNVIEGNKEVTKDNWTKGIYEQIKNSSCDNTFTKQVKKEMRLVKPLDAGIVTTHTAEQAYDLVLAHAGCSKQRDIIDIRIIEETQNGTATYIGSVTKGAENAPGLIDLPADVKPEGSTGAWPELSNGGVTADELRDTDGDGIPDTWETAHGLNPKDASDGVTTTLSKEGYTNLEVYMNSLVNMGILSGGYAQDSSSPYQAVVALDGSGDYTSIQDAVNAAPDNRQEPWLIFLKNGSYREQVIIPATKTYIHLIGQDKNKTIIHHCLNVGGKPEEGTEPAKTAYWKHSVHNPSSEVHKLEGSVVYIKGDHFYTENISYLNDWGVDSQNGPQALAMSSQADCAAYNNCIFRSFQDTWMTSRTDSHRLYAKDCWIEGAVDYFYGSGDALLENCTLYNLRSGSVIVAPSHKNVRFGYVFRNCIVDGNAAAADGKQKLGRPWHNSPRAVYIHTTMRIPLAPEGWTNMGAIPGLFAEYDSRDAEGNVLDLSQRKTEYDGRGPDNPPKGFCRATITKEEADGYVYERIIPGDDGWNPRAMMEKLPSPAKLKKKGDKVSWKAVPVAAGYVIFNNDRVIGFAKEPIYTLPSEVKGNLKVCAVNRYGSLGTESVL</sequence>
<dbReference type="GO" id="GO:0046872">
    <property type="term" value="F:metal ion binding"/>
    <property type="evidence" value="ECO:0007669"/>
    <property type="project" value="UniProtKB-KW"/>
</dbReference>
<dbReference type="PANTHER" id="PTHR42970:SF1">
    <property type="entry name" value="PECTATE LYASE C-RELATED"/>
    <property type="match status" value="1"/>
</dbReference>
<dbReference type="InterPro" id="IPR000070">
    <property type="entry name" value="Pectinesterase_cat"/>
</dbReference>
<organism evidence="6">
    <name type="scientific">Bacteroides intestinalis</name>
    <dbReference type="NCBI Taxonomy" id="329854"/>
    <lineage>
        <taxon>Bacteria</taxon>
        <taxon>Pseudomonadati</taxon>
        <taxon>Bacteroidota</taxon>
        <taxon>Bacteroidia</taxon>
        <taxon>Bacteroidales</taxon>
        <taxon>Bacteroidaceae</taxon>
        <taxon>Bacteroides</taxon>
    </lineage>
</organism>
<dbReference type="EMBL" id="LTDF01000084">
    <property type="protein sequence ID" value="KXT50320.1"/>
    <property type="molecule type" value="Genomic_DNA"/>
</dbReference>
<evidence type="ECO:0000313" key="6">
    <source>
        <dbReference type="EMBL" id="KXT50320.1"/>
    </source>
</evidence>
<dbReference type="InterPro" id="IPR052063">
    <property type="entry name" value="Polysaccharide_Lyase_1"/>
</dbReference>
<evidence type="ECO:0000259" key="5">
    <source>
        <dbReference type="Pfam" id="PF01095"/>
    </source>
</evidence>
<dbReference type="AlphaFoldDB" id="A0A139LFX1"/>
<dbReference type="InterPro" id="IPR012334">
    <property type="entry name" value="Pectin_lyas_fold"/>
</dbReference>
<proteinExistence type="predicted"/>
<keyword evidence="2" id="KW-0378">Hydrolase</keyword>
<dbReference type="Proteomes" id="UP000070319">
    <property type="component" value="Unassembled WGS sequence"/>
</dbReference>
<comment type="caution">
    <text evidence="6">The sequence shown here is derived from an EMBL/GenBank/DDBJ whole genome shotgun (WGS) entry which is preliminary data.</text>
</comment>
<dbReference type="InterPro" id="IPR011050">
    <property type="entry name" value="Pectin_lyase_fold/virulence"/>
</dbReference>
<dbReference type="GO" id="GO:0030599">
    <property type="term" value="F:pectinesterase activity"/>
    <property type="evidence" value="ECO:0007669"/>
    <property type="project" value="InterPro"/>
</dbReference>
<dbReference type="PANTHER" id="PTHR42970">
    <property type="entry name" value="PECTATE LYASE C-RELATED"/>
    <property type="match status" value="1"/>
</dbReference>
<keyword evidence="1" id="KW-0479">Metal-binding</keyword>
<name>A0A139LFX1_9BACE</name>
<evidence type="ECO:0000313" key="7">
    <source>
        <dbReference type="Proteomes" id="UP000070319"/>
    </source>
</evidence>
<accession>A0A139LFX1</accession>
<dbReference type="GO" id="GO:0042545">
    <property type="term" value="P:cell wall modification"/>
    <property type="evidence" value="ECO:0007669"/>
    <property type="project" value="InterPro"/>
</dbReference>
<feature type="domain" description="Pectinesterase catalytic" evidence="5">
    <location>
        <begin position="534"/>
        <end position="796"/>
    </location>
</feature>
<evidence type="ECO:0000256" key="2">
    <source>
        <dbReference type="ARBA" id="ARBA00022801"/>
    </source>
</evidence>
<protein>
    <submittedName>
        <fullName evidence="6">Pectinesterase</fullName>
    </submittedName>
</protein>
<reference evidence="6 7" key="1">
    <citation type="submission" date="2016-02" db="EMBL/GenBank/DDBJ databases">
        <authorList>
            <person name="Wen L."/>
            <person name="He K."/>
            <person name="Yang H."/>
        </authorList>
    </citation>
    <scope>NUCLEOTIDE SEQUENCE [LARGE SCALE GENOMIC DNA]</scope>
    <source>
        <strain evidence="6 7">KLE1704</strain>
    </source>
</reference>
<evidence type="ECO:0000256" key="3">
    <source>
        <dbReference type="ARBA" id="ARBA00023085"/>
    </source>
</evidence>
<dbReference type="SUPFAM" id="SSF51126">
    <property type="entry name" value="Pectin lyase-like"/>
    <property type="match status" value="2"/>
</dbReference>
<gene>
    <name evidence="6" type="ORF">HMPREF2531_02424</name>
</gene>
<keyword evidence="4" id="KW-0325">Glycoprotein</keyword>